<reference evidence="2 3" key="1">
    <citation type="submission" date="2020-04" db="EMBL/GenBank/DDBJ databases">
        <title>MicrobeNet Type strains.</title>
        <authorList>
            <person name="Nicholson A.C."/>
        </authorList>
    </citation>
    <scope>NUCLEOTIDE SEQUENCE [LARGE SCALE GENOMIC DNA]</scope>
    <source>
        <strain evidence="2 3">JCM 3332</strain>
    </source>
</reference>
<keyword evidence="3" id="KW-1185">Reference proteome</keyword>
<dbReference type="RefSeq" id="WP_168433874.1">
    <property type="nucleotide sequence ID" value="NZ_JAAXOT010000002.1"/>
</dbReference>
<evidence type="ECO:0000313" key="3">
    <source>
        <dbReference type="Proteomes" id="UP000570678"/>
    </source>
</evidence>
<dbReference type="Gene3D" id="2.160.20.80">
    <property type="entry name" value="E3 ubiquitin-protein ligase SopA"/>
    <property type="match status" value="1"/>
</dbReference>
<evidence type="ECO:0000313" key="2">
    <source>
        <dbReference type="EMBL" id="NKY55687.1"/>
    </source>
</evidence>
<evidence type="ECO:0000256" key="1">
    <source>
        <dbReference type="SAM" id="MobiDB-lite"/>
    </source>
</evidence>
<dbReference type="EMBL" id="JAAXOT010000002">
    <property type="protein sequence ID" value="NKY55687.1"/>
    <property type="molecule type" value="Genomic_DNA"/>
</dbReference>
<dbReference type="Pfam" id="PF00805">
    <property type="entry name" value="Pentapeptide"/>
    <property type="match status" value="1"/>
</dbReference>
<comment type="caution">
    <text evidence="2">The sequence shown here is derived from an EMBL/GenBank/DDBJ whole genome shotgun (WGS) entry which is preliminary data.</text>
</comment>
<accession>A0A846YA08</accession>
<feature type="region of interest" description="Disordered" evidence="1">
    <location>
        <begin position="1"/>
        <end position="22"/>
    </location>
</feature>
<protein>
    <submittedName>
        <fullName evidence="2">Pentapeptide repeat-containing protein</fullName>
    </submittedName>
</protein>
<gene>
    <name evidence="2" type="ORF">HGA15_05825</name>
</gene>
<dbReference type="InterPro" id="IPR001646">
    <property type="entry name" value="5peptide_repeat"/>
</dbReference>
<organism evidence="2 3">
    <name type="scientific">Nocardia flavorosea</name>
    <dbReference type="NCBI Taxonomy" id="53429"/>
    <lineage>
        <taxon>Bacteria</taxon>
        <taxon>Bacillati</taxon>
        <taxon>Actinomycetota</taxon>
        <taxon>Actinomycetes</taxon>
        <taxon>Mycobacteriales</taxon>
        <taxon>Nocardiaceae</taxon>
        <taxon>Nocardia</taxon>
    </lineage>
</organism>
<sequence>MRVVPRTGPERSPAPPHHPARLTHARLTHARLTHARLTHARLTHARLTHARLTHARLTHARLTHADALHGCSGRLGYRPGPNVFAGCGRNSGRTVTGAHP</sequence>
<name>A0A846YA08_9NOCA</name>
<proteinExistence type="predicted"/>
<dbReference type="SUPFAM" id="SSF141571">
    <property type="entry name" value="Pentapeptide repeat-like"/>
    <property type="match status" value="1"/>
</dbReference>
<dbReference type="AlphaFoldDB" id="A0A846YA08"/>
<dbReference type="Proteomes" id="UP000570678">
    <property type="component" value="Unassembled WGS sequence"/>
</dbReference>